<evidence type="ECO:0000256" key="1">
    <source>
        <dbReference type="ARBA" id="ARBA00004976"/>
    </source>
</evidence>
<comment type="similarity">
    <text evidence="2">Belongs to the RelA/SpoT family.</text>
</comment>
<protein>
    <submittedName>
        <fullName evidence="4">HD domain-containing protein</fullName>
    </submittedName>
</protein>
<dbReference type="Gene3D" id="1.10.3210.10">
    <property type="entry name" value="Hypothetical protein af1432"/>
    <property type="match status" value="1"/>
</dbReference>
<dbReference type="GO" id="GO:0015970">
    <property type="term" value="P:guanosine tetraphosphate biosynthetic process"/>
    <property type="evidence" value="ECO:0007669"/>
    <property type="project" value="UniProtKB-UniPathway"/>
</dbReference>
<comment type="pathway">
    <text evidence="1">Purine metabolism; ppGpp biosynthesis; ppGpp from GTP: step 1/2.</text>
</comment>
<dbReference type="UniPathway" id="UPA00908">
    <property type="reaction ID" value="UER00884"/>
</dbReference>
<dbReference type="SUPFAM" id="SSF81301">
    <property type="entry name" value="Nucleotidyltransferase"/>
    <property type="match status" value="1"/>
</dbReference>
<dbReference type="CDD" id="cd00077">
    <property type="entry name" value="HDc"/>
    <property type="match status" value="1"/>
</dbReference>
<accession>A0A5D4RYM8</accession>
<dbReference type="PANTHER" id="PTHR43061">
    <property type="entry name" value="GTP DIPHOSPHOKINASE RSH1, CHLOROPLASTIC-RELATED"/>
    <property type="match status" value="1"/>
</dbReference>
<dbReference type="Pfam" id="PF04607">
    <property type="entry name" value="RelA_SpoT"/>
    <property type="match status" value="1"/>
</dbReference>
<dbReference type="SUPFAM" id="SSF109604">
    <property type="entry name" value="HD-domain/PDEase-like"/>
    <property type="match status" value="1"/>
</dbReference>
<sequence>MGEMKEAWWKWAHYLGQSDLISLEKAFEFASRAHDGQKRVTGEPYMTHPVAVCSILMEEQADLPTIMSALLHDVVEDTDVTIDEVEKQFGQEVSRIVDGLTKVERGLMSKEEHHATNIQKLLSAAADDVRVAVVKIADRIHNMRTLDVKPVEKQIPYANEALIFFAPLAGKLGLRKMRAELEEISFPFLNPVRCSEVVGAVESYSTQFDGLFQQVREKVGGTATFEGMREPLYQSYSLLQDDVEVSDLYSIRITTDSVLDCYSVMGSVHQVFKPVADAFVDHLALTVSPFNQKLQTKVWIGNNMVRIILQTREGKALSDQGVLALLREEKSSMSIQRLSHECLGGAIHDATEIAEDVFEFEAVVSHSLFQETITIYTPDWNA</sequence>
<proteinExistence type="inferred from homology"/>
<dbReference type="SMART" id="SM00471">
    <property type="entry name" value="HDc"/>
    <property type="match status" value="1"/>
</dbReference>
<evidence type="ECO:0000313" key="5">
    <source>
        <dbReference type="Proteomes" id="UP000322997"/>
    </source>
</evidence>
<evidence type="ECO:0000313" key="4">
    <source>
        <dbReference type="EMBL" id="TYS54736.1"/>
    </source>
</evidence>
<dbReference type="InterPro" id="IPR007685">
    <property type="entry name" value="RelA_SpoT"/>
</dbReference>
<feature type="domain" description="HD" evidence="3">
    <location>
        <begin position="45"/>
        <end position="143"/>
    </location>
</feature>
<dbReference type="InterPro" id="IPR003607">
    <property type="entry name" value="HD/PDEase_dom"/>
</dbReference>
<reference evidence="4 5" key="1">
    <citation type="submission" date="2019-08" db="EMBL/GenBank/DDBJ databases">
        <title>Bacillus genomes from the desert of Cuatro Cienegas, Coahuila.</title>
        <authorList>
            <person name="Olmedo-Alvarez G."/>
        </authorList>
    </citation>
    <scope>NUCLEOTIDE SEQUENCE [LARGE SCALE GENOMIC DNA]</scope>
    <source>
        <strain evidence="4 5">CH108_3D</strain>
    </source>
</reference>
<gene>
    <name evidence="4" type="ORF">FZC83_07260</name>
</gene>
<dbReference type="Pfam" id="PF13328">
    <property type="entry name" value="HD_4"/>
    <property type="match status" value="1"/>
</dbReference>
<name>A0A5D4RYM8_9BACI</name>
<organism evidence="4 5">
    <name type="scientific">Rossellomorea marisflavi</name>
    <dbReference type="NCBI Taxonomy" id="189381"/>
    <lineage>
        <taxon>Bacteria</taxon>
        <taxon>Bacillati</taxon>
        <taxon>Bacillota</taxon>
        <taxon>Bacilli</taxon>
        <taxon>Bacillales</taxon>
        <taxon>Bacillaceae</taxon>
        <taxon>Rossellomorea</taxon>
    </lineage>
</organism>
<dbReference type="InterPro" id="IPR043519">
    <property type="entry name" value="NT_sf"/>
</dbReference>
<evidence type="ECO:0000256" key="2">
    <source>
        <dbReference type="ARBA" id="ARBA00007476"/>
    </source>
</evidence>
<dbReference type="PROSITE" id="PS51831">
    <property type="entry name" value="HD"/>
    <property type="match status" value="1"/>
</dbReference>
<comment type="caution">
    <text evidence="4">The sequence shown here is derived from an EMBL/GenBank/DDBJ whole genome shotgun (WGS) entry which is preliminary data.</text>
</comment>
<dbReference type="FunFam" id="1.10.3210.10:FF:000001">
    <property type="entry name" value="GTP pyrophosphokinase RelA"/>
    <property type="match status" value="1"/>
</dbReference>
<dbReference type="Proteomes" id="UP000322997">
    <property type="component" value="Unassembled WGS sequence"/>
</dbReference>
<dbReference type="InterPro" id="IPR006674">
    <property type="entry name" value="HD_domain"/>
</dbReference>
<dbReference type="AlphaFoldDB" id="A0A5D4RYM8"/>
<dbReference type="EMBL" id="VTEQ01000002">
    <property type="protein sequence ID" value="TYS54736.1"/>
    <property type="molecule type" value="Genomic_DNA"/>
</dbReference>
<dbReference type="PANTHER" id="PTHR43061:SF1">
    <property type="entry name" value="GTP DIPHOSPHOKINASE RSH1, CHLOROPLASTIC-RELATED"/>
    <property type="match status" value="1"/>
</dbReference>
<evidence type="ECO:0000259" key="3">
    <source>
        <dbReference type="PROSITE" id="PS51831"/>
    </source>
</evidence>